<dbReference type="Gene3D" id="3.40.50.150">
    <property type="entry name" value="Vaccinia Virus protein VP39"/>
    <property type="match status" value="1"/>
</dbReference>
<dbReference type="CDD" id="cd02440">
    <property type="entry name" value="AdoMet_MTases"/>
    <property type="match status" value="1"/>
</dbReference>
<dbReference type="AlphaFoldDB" id="A0AAF0QS09"/>
<evidence type="ECO:0000259" key="1">
    <source>
        <dbReference type="Pfam" id="PF08241"/>
    </source>
</evidence>
<dbReference type="GO" id="GO:0008757">
    <property type="term" value="F:S-adenosylmethionine-dependent methyltransferase activity"/>
    <property type="evidence" value="ECO:0007669"/>
    <property type="project" value="InterPro"/>
</dbReference>
<proteinExistence type="predicted"/>
<organism evidence="2 3">
    <name type="scientific">Solanum verrucosum</name>
    <dbReference type="NCBI Taxonomy" id="315347"/>
    <lineage>
        <taxon>Eukaryota</taxon>
        <taxon>Viridiplantae</taxon>
        <taxon>Streptophyta</taxon>
        <taxon>Embryophyta</taxon>
        <taxon>Tracheophyta</taxon>
        <taxon>Spermatophyta</taxon>
        <taxon>Magnoliopsida</taxon>
        <taxon>eudicotyledons</taxon>
        <taxon>Gunneridae</taxon>
        <taxon>Pentapetalae</taxon>
        <taxon>asterids</taxon>
        <taxon>lamiids</taxon>
        <taxon>Solanales</taxon>
        <taxon>Solanaceae</taxon>
        <taxon>Solanoideae</taxon>
        <taxon>Solaneae</taxon>
        <taxon>Solanum</taxon>
    </lineage>
</organism>
<accession>A0AAF0QS09</accession>
<keyword evidence="3" id="KW-1185">Reference proteome</keyword>
<dbReference type="InterPro" id="IPR029063">
    <property type="entry name" value="SAM-dependent_MTases_sf"/>
</dbReference>
<protein>
    <recommendedName>
        <fullName evidence="1">Methyltransferase type 11 domain-containing protein</fullName>
    </recommendedName>
</protein>
<evidence type="ECO:0000313" key="3">
    <source>
        <dbReference type="Proteomes" id="UP001234989"/>
    </source>
</evidence>
<dbReference type="GO" id="GO:0009820">
    <property type="term" value="P:alkaloid metabolic process"/>
    <property type="evidence" value="ECO:0007669"/>
    <property type="project" value="UniProtKB-KW"/>
</dbReference>
<evidence type="ECO:0000313" key="2">
    <source>
        <dbReference type="EMBL" id="WMV27560.1"/>
    </source>
</evidence>
<dbReference type="PANTHER" id="PTHR44575">
    <property type="entry name" value="OS01G0589200 PROTEIN"/>
    <property type="match status" value="1"/>
</dbReference>
<sequence>MAIRRILAKRLSSTLKLDPLPPLTILERSHIPATPPDSVDGDFFRRFLQRREINHVARLPEFLSIPVGEKLREKLRSMNVTGERIRFERLAPPAPSTATALLPTETMGKITVNDAKKILKISQLEKVKSRLREIPMNSISYTEFVEICDEFCCNREQSLDFAKMLDESGSVIVLGDVVFLRPYQVAKSMNKIISESIASPNDPRRRELEQMEKQKALIDQKAQSLARFYSDARPTYPGKWFSMLAQHTTRHSLAWDVGTGNGQAAISIVGHYKKVIATDVSKDQLSHAQKHPRIQYIHTPLSMSDEELVSIVGGENSLDLITVAAAVHWFDLPRFYSIVNSVLRRPGGIIAVWAYELMNVSPEFDPKFKSFLDSALPYWHPNIKFVFDGYKTLPFPFESVGLGLENEPIEVEIQKDISFDGFLGLLKSLSAINTANEKGVDLLPRKLVEEFEVEWGGPKLVRRVIFKAFMLVGKVKNTKI</sequence>
<feature type="domain" description="Methyltransferase type 11" evidence="1">
    <location>
        <begin position="256"/>
        <end position="351"/>
    </location>
</feature>
<dbReference type="InterPro" id="IPR013216">
    <property type="entry name" value="Methyltransf_11"/>
</dbReference>
<name>A0AAF0QS09_SOLVR</name>
<reference evidence="2" key="1">
    <citation type="submission" date="2023-08" db="EMBL/GenBank/DDBJ databases">
        <title>A de novo genome assembly of Solanum verrucosum Schlechtendal, a Mexican diploid species geographically isolated from the other diploid A-genome species in potato relatives.</title>
        <authorList>
            <person name="Hosaka K."/>
        </authorList>
    </citation>
    <scope>NUCLEOTIDE SEQUENCE</scope>
    <source>
        <tissue evidence="2">Young leaves</tissue>
    </source>
</reference>
<dbReference type="EMBL" id="CP133615">
    <property type="protein sequence ID" value="WMV27560.1"/>
    <property type="molecule type" value="Genomic_DNA"/>
</dbReference>
<dbReference type="PANTHER" id="PTHR44575:SF2">
    <property type="entry name" value="OS01G0589200 PROTEIN"/>
    <property type="match status" value="1"/>
</dbReference>
<dbReference type="Pfam" id="PF08241">
    <property type="entry name" value="Methyltransf_11"/>
    <property type="match status" value="1"/>
</dbReference>
<dbReference type="SUPFAM" id="SSF53335">
    <property type="entry name" value="S-adenosyl-L-methionine-dependent methyltransferases"/>
    <property type="match status" value="1"/>
</dbReference>
<gene>
    <name evidence="2" type="ORF">MTR67_020945</name>
</gene>
<dbReference type="Proteomes" id="UP001234989">
    <property type="component" value="Chromosome 4"/>
</dbReference>